<dbReference type="AlphaFoldDB" id="A0A0J1CKK6"/>
<dbReference type="EMBL" id="AEJF01000230">
    <property type="protein sequence ID" value="KLU21059.1"/>
    <property type="molecule type" value="Genomic_DNA"/>
</dbReference>
<protein>
    <submittedName>
        <fullName evidence="2">Uncharacterized protein</fullName>
    </submittedName>
</protein>
<reference evidence="2 3" key="1">
    <citation type="journal article" date="2015" name="Genome Announc.">
        <title>Draft Genome Sequence of Burkholderia sp. Strain PML1(12), an Ectomycorrhizosphere-Inhabiting Bacterium with Effective Mineral-Weathering Ability.</title>
        <authorList>
            <person name="Uroz S."/>
            <person name="Oger P."/>
        </authorList>
    </citation>
    <scope>NUCLEOTIDE SEQUENCE [LARGE SCALE GENOMIC DNA]</scope>
    <source>
        <strain evidence="3">PML1(12)</strain>
    </source>
</reference>
<comment type="caution">
    <text evidence="2">The sequence shown here is derived from an EMBL/GenBank/DDBJ whole genome shotgun (WGS) entry which is preliminary data.</text>
</comment>
<keyword evidence="3" id="KW-1185">Reference proteome</keyword>
<evidence type="ECO:0000256" key="1">
    <source>
        <dbReference type="SAM" id="MobiDB-lite"/>
    </source>
</evidence>
<proteinExistence type="predicted"/>
<name>A0A0J1CKK6_9BURK</name>
<sequence>MHKEATWASKRIQGRTRRQVEAMFQAEKLHLWPLPLTGFSYLTGVVRTVRDDNEPPVGHGRSAQTRTKRTELGKFEPQSYCTTQVAPLRRSSTGAFSPILRWHLCAGHRLALKSNQ</sequence>
<gene>
    <name evidence="2" type="ORF">EOS_37970</name>
</gene>
<organism evidence="2 3">
    <name type="scientific">Caballeronia mineralivorans PML1(12)</name>
    <dbReference type="NCBI Taxonomy" id="908627"/>
    <lineage>
        <taxon>Bacteria</taxon>
        <taxon>Pseudomonadati</taxon>
        <taxon>Pseudomonadota</taxon>
        <taxon>Betaproteobacteria</taxon>
        <taxon>Burkholderiales</taxon>
        <taxon>Burkholderiaceae</taxon>
        <taxon>Caballeronia</taxon>
    </lineage>
</organism>
<dbReference type="Proteomes" id="UP000035963">
    <property type="component" value="Unassembled WGS sequence"/>
</dbReference>
<dbReference type="PATRIC" id="fig|908627.4.peg.8510"/>
<evidence type="ECO:0000313" key="2">
    <source>
        <dbReference type="EMBL" id="KLU21059.1"/>
    </source>
</evidence>
<feature type="region of interest" description="Disordered" evidence="1">
    <location>
        <begin position="50"/>
        <end position="71"/>
    </location>
</feature>
<evidence type="ECO:0000313" key="3">
    <source>
        <dbReference type="Proteomes" id="UP000035963"/>
    </source>
</evidence>
<accession>A0A0J1CKK6</accession>